<name>M7B0B4_CHEMY</name>
<dbReference type="InterPro" id="IPR000276">
    <property type="entry name" value="GPCR_Rhodpsn"/>
</dbReference>
<dbReference type="Pfam" id="PF13853">
    <property type="entry name" value="7tm_4"/>
    <property type="match status" value="1"/>
</dbReference>
<evidence type="ECO:0000256" key="3">
    <source>
        <dbReference type="ARBA" id="ARBA00022606"/>
    </source>
</evidence>
<keyword evidence="7 10" id="KW-0472">Membrane</keyword>
<dbReference type="CDD" id="cd15221">
    <property type="entry name" value="7tmA_OR52B-like"/>
    <property type="match status" value="1"/>
</dbReference>
<evidence type="ECO:0000256" key="4">
    <source>
        <dbReference type="ARBA" id="ARBA00022692"/>
    </source>
</evidence>
<comment type="function">
    <text evidence="1">Odorant receptor.</text>
</comment>
<feature type="transmembrane region" description="Helical" evidence="10">
    <location>
        <begin position="111"/>
        <end position="133"/>
    </location>
</feature>
<dbReference type="InterPro" id="IPR017452">
    <property type="entry name" value="GPCR_Rhodpsn_7TM"/>
</dbReference>
<feature type="transmembrane region" description="Helical" evidence="10">
    <location>
        <begin position="319"/>
        <end position="338"/>
    </location>
</feature>
<comment type="similarity">
    <text evidence="9">Belongs to the G-protein coupled receptor 1 family.</text>
</comment>
<keyword evidence="6 10" id="KW-1133">Transmembrane helix</keyword>
<gene>
    <name evidence="12" type="ORF">UY3_17422</name>
</gene>
<dbReference type="PRINTS" id="PR00237">
    <property type="entry name" value="GPCRRHODOPSN"/>
</dbReference>
<dbReference type="AlphaFoldDB" id="M7B0B4"/>
<evidence type="ECO:0000256" key="10">
    <source>
        <dbReference type="SAM" id="Phobius"/>
    </source>
</evidence>
<evidence type="ECO:0000313" key="12">
    <source>
        <dbReference type="EMBL" id="EMP25513.1"/>
    </source>
</evidence>
<feature type="transmembrane region" description="Helical" evidence="10">
    <location>
        <begin position="282"/>
        <end position="307"/>
    </location>
</feature>
<evidence type="ECO:0000256" key="7">
    <source>
        <dbReference type="ARBA" id="ARBA00023136"/>
    </source>
</evidence>
<keyword evidence="9" id="KW-0297">G-protein coupled receptor</keyword>
<dbReference type="PROSITE" id="PS00237">
    <property type="entry name" value="G_PROTEIN_RECEP_F1_1"/>
    <property type="match status" value="1"/>
</dbReference>
<dbReference type="GO" id="GO:0005886">
    <property type="term" value="C:plasma membrane"/>
    <property type="evidence" value="ECO:0007669"/>
    <property type="project" value="TreeGrafter"/>
</dbReference>
<evidence type="ECO:0000256" key="5">
    <source>
        <dbReference type="ARBA" id="ARBA00022725"/>
    </source>
</evidence>
<keyword evidence="5" id="KW-0552">Olfaction</keyword>
<keyword evidence="4 9" id="KW-0812">Transmembrane</keyword>
<dbReference type="Proteomes" id="UP000031443">
    <property type="component" value="Unassembled WGS sequence"/>
</dbReference>
<dbReference type="GO" id="GO:0004930">
    <property type="term" value="F:G protein-coupled receptor activity"/>
    <property type="evidence" value="ECO:0007669"/>
    <property type="project" value="UniProtKB-KW"/>
</dbReference>
<keyword evidence="9 12" id="KW-0675">Receptor</keyword>
<dbReference type="PANTHER" id="PTHR26450:SF32">
    <property type="entry name" value="OLFACTORY RECEPTOR 52B6"/>
    <property type="match status" value="1"/>
</dbReference>
<dbReference type="EMBL" id="KB588883">
    <property type="protein sequence ID" value="EMP25513.1"/>
    <property type="molecule type" value="Genomic_DNA"/>
</dbReference>
<evidence type="ECO:0000256" key="1">
    <source>
        <dbReference type="ARBA" id="ARBA00002936"/>
    </source>
</evidence>
<evidence type="ECO:0000259" key="11">
    <source>
        <dbReference type="PROSITE" id="PS50262"/>
    </source>
</evidence>
<dbReference type="InterPro" id="IPR050402">
    <property type="entry name" value="OR51/52/56-like"/>
</dbReference>
<protein>
    <submittedName>
        <fullName evidence="12">Olfactory receptor 52B2</fullName>
    </submittedName>
</protein>
<feature type="transmembrane region" description="Helical" evidence="10">
    <location>
        <begin position="226"/>
        <end position="249"/>
    </location>
</feature>
<sequence length="427" mass="47330">MGFPSRRANSPALLAARDDAEATMDRLLGSQHGCRLTRKKPQTEKNTMISDKKAVNLSSPIFVYFIPGRVTLPKAGSLCGLHRTMSVINSTSSHPATFVLVGIPGMEQAHIWLSIPFCLTYVVALLGNSVLLFTIITESSLHEPMYIFLSMLTVADLLLSSTTVPKTLSVFWSLSKEISFKGCLTQMFFIDFIFITESAILLAMAFDRYIAICDPLRYTTVLTHSVIRKIAMAALTRSFCIMFPAIFLLKRLDYCGHNIMPHTYCEHMGVATLACGDLTVNIWYGLAAGFLSAGLDAFFIAVSYASILRSLFRLPYQGIHLKALNTCGSHVCVILMFYTPAFFSWSTHRFGRHIPRHTLILLANLYVVIPPMLNPIIYGEAGICLSHKAAPLTRTSDISNSFLRTALQSSWSSTAVRTQPRRTDSAC</sequence>
<evidence type="ECO:0000256" key="2">
    <source>
        <dbReference type="ARBA" id="ARBA00004141"/>
    </source>
</evidence>
<keyword evidence="8 9" id="KW-0807">Transducer</keyword>
<dbReference type="GO" id="GO:0004984">
    <property type="term" value="F:olfactory receptor activity"/>
    <property type="evidence" value="ECO:0007669"/>
    <property type="project" value="InterPro"/>
</dbReference>
<feature type="domain" description="G-protein coupled receptors family 1 profile" evidence="11">
    <location>
        <begin position="127"/>
        <end position="378"/>
    </location>
</feature>
<dbReference type="PROSITE" id="PS50262">
    <property type="entry name" value="G_PROTEIN_RECEP_F1_2"/>
    <property type="match status" value="1"/>
</dbReference>
<dbReference type="SUPFAM" id="SSF81321">
    <property type="entry name" value="Family A G protein-coupled receptor-like"/>
    <property type="match status" value="1"/>
</dbReference>
<evidence type="ECO:0000256" key="9">
    <source>
        <dbReference type="RuleBase" id="RU000688"/>
    </source>
</evidence>
<dbReference type="FunFam" id="1.20.1070.10:FF:000006">
    <property type="entry name" value="Olfactory receptor"/>
    <property type="match status" value="1"/>
</dbReference>
<feature type="transmembrane region" description="Helical" evidence="10">
    <location>
        <begin position="145"/>
        <end position="164"/>
    </location>
</feature>
<dbReference type="PRINTS" id="PR00245">
    <property type="entry name" value="OLFACTORYR"/>
</dbReference>
<feature type="transmembrane region" description="Helical" evidence="10">
    <location>
        <begin position="358"/>
        <end position="378"/>
    </location>
</feature>
<keyword evidence="13" id="KW-1185">Reference proteome</keyword>
<dbReference type="Gene3D" id="1.20.1070.10">
    <property type="entry name" value="Rhodopsin 7-helix transmembrane proteins"/>
    <property type="match status" value="1"/>
</dbReference>
<keyword evidence="3" id="KW-0716">Sensory transduction</keyword>
<evidence type="ECO:0000256" key="8">
    <source>
        <dbReference type="ARBA" id="ARBA00023224"/>
    </source>
</evidence>
<evidence type="ECO:0000256" key="6">
    <source>
        <dbReference type="ARBA" id="ARBA00022989"/>
    </source>
</evidence>
<accession>M7B0B4</accession>
<dbReference type="PANTHER" id="PTHR26450">
    <property type="entry name" value="OLFACTORY RECEPTOR 56B1-RELATED"/>
    <property type="match status" value="1"/>
</dbReference>
<organism evidence="12 13">
    <name type="scientific">Chelonia mydas</name>
    <name type="common">Green sea-turtle</name>
    <name type="synonym">Chelonia agassizi</name>
    <dbReference type="NCBI Taxonomy" id="8469"/>
    <lineage>
        <taxon>Eukaryota</taxon>
        <taxon>Metazoa</taxon>
        <taxon>Chordata</taxon>
        <taxon>Craniata</taxon>
        <taxon>Vertebrata</taxon>
        <taxon>Euteleostomi</taxon>
        <taxon>Archelosauria</taxon>
        <taxon>Testudinata</taxon>
        <taxon>Testudines</taxon>
        <taxon>Cryptodira</taxon>
        <taxon>Durocryptodira</taxon>
        <taxon>Americhelydia</taxon>
        <taxon>Chelonioidea</taxon>
        <taxon>Cheloniidae</taxon>
        <taxon>Chelonia</taxon>
    </lineage>
</organism>
<feature type="transmembrane region" description="Helical" evidence="10">
    <location>
        <begin position="184"/>
        <end position="206"/>
    </location>
</feature>
<dbReference type="InterPro" id="IPR000725">
    <property type="entry name" value="Olfact_rcpt"/>
</dbReference>
<evidence type="ECO:0000313" key="13">
    <source>
        <dbReference type="Proteomes" id="UP000031443"/>
    </source>
</evidence>
<dbReference type="eggNOG" id="ENOG502QV28">
    <property type="taxonomic scope" value="Eukaryota"/>
</dbReference>
<comment type="subcellular location">
    <subcellularLocation>
        <location evidence="2">Membrane</location>
        <topology evidence="2">Multi-pass membrane protein</topology>
    </subcellularLocation>
</comment>
<reference evidence="13" key="1">
    <citation type="journal article" date="2013" name="Nat. Genet.">
        <title>The draft genomes of soft-shell turtle and green sea turtle yield insights into the development and evolution of the turtle-specific body plan.</title>
        <authorList>
            <person name="Wang Z."/>
            <person name="Pascual-Anaya J."/>
            <person name="Zadissa A."/>
            <person name="Li W."/>
            <person name="Niimura Y."/>
            <person name="Huang Z."/>
            <person name="Li C."/>
            <person name="White S."/>
            <person name="Xiong Z."/>
            <person name="Fang D."/>
            <person name="Wang B."/>
            <person name="Ming Y."/>
            <person name="Chen Y."/>
            <person name="Zheng Y."/>
            <person name="Kuraku S."/>
            <person name="Pignatelli M."/>
            <person name="Herrero J."/>
            <person name="Beal K."/>
            <person name="Nozawa M."/>
            <person name="Li Q."/>
            <person name="Wang J."/>
            <person name="Zhang H."/>
            <person name="Yu L."/>
            <person name="Shigenobu S."/>
            <person name="Wang J."/>
            <person name="Liu J."/>
            <person name="Flicek P."/>
            <person name="Searle S."/>
            <person name="Wang J."/>
            <person name="Kuratani S."/>
            <person name="Yin Y."/>
            <person name="Aken B."/>
            <person name="Zhang G."/>
            <person name="Irie N."/>
        </authorList>
    </citation>
    <scope>NUCLEOTIDE SEQUENCE [LARGE SCALE GENOMIC DNA]</scope>
</reference>
<proteinExistence type="inferred from homology"/>